<keyword evidence="3" id="KW-1185">Reference proteome</keyword>
<gene>
    <name evidence="2" type="ORF">H0235_013941</name>
</gene>
<feature type="compositionally biased region" description="Acidic residues" evidence="1">
    <location>
        <begin position="34"/>
        <end position="49"/>
    </location>
</feature>
<feature type="compositionally biased region" description="Basic and acidic residues" evidence="1">
    <location>
        <begin position="22"/>
        <end position="33"/>
    </location>
</feature>
<evidence type="ECO:0000313" key="2">
    <source>
        <dbReference type="EMBL" id="KAF7409089.1"/>
    </source>
</evidence>
<evidence type="ECO:0000256" key="1">
    <source>
        <dbReference type="SAM" id="MobiDB-lite"/>
    </source>
</evidence>
<evidence type="ECO:0000313" key="3">
    <source>
        <dbReference type="Proteomes" id="UP000600918"/>
    </source>
</evidence>
<organism evidence="2 3">
    <name type="scientific">Vespula pensylvanica</name>
    <name type="common">Western yellow jacket</name>
    <name type="synonym">Wasp</name>
    <dbReference type="NCBI Taxonomy" id="30213"/>
    <lineage>
        <taxon>Eukaryota</taxon>
        <taxon>Metazoa</taxon>
        <taxon>Ecdysozoa</taxon>
        <taxon>Arthropoda</taxon>
        <taxon>Hexapoda</taxon>
        <taxon>Insecta</taxon>
        <taxon>Pterygota</taxon>
        <taxon>Neoptera</taxon>
        <taxon>Endopterygota</taxon>
        <taxon>Hymenoptera</taxon>
        <taxon>Apocrita</taxon>
        <taxon>Aculeata</taxon>
        <taxon>Vespoidea</taxon>
        <taxon>Vespidae</taxon>
        <taxon>Vespinae</taxon>
        <taxon>Vespula</taxon>
    </lineage>
</organism>
<dbReference type="Proteomes" id="UP000600918">
    <property type="component" value="Unassembled WGS sequence"/>
</dbReference>
<dbReference type="AlphaFoldDB" id="A0A834KJE6"/>
<dbReference type="EMBL" id="JACSDY010000014">
    <property type="protein sequence ID" value="KAF7409089.1"/>
    <property type="molecule type" value="Genomic_DNA"/>
</dbReference>
<accession>A0A834KJE6</accession>
<comment type="caution">
    <text evidence="2">The sequence shown here is derived from an EMBL/GenBank/DDBJ whole genome shotgun (WGS) entry which is preliminary data.</text>
</comment>
<feature type="region of interest" description="Disordered" evidence="1">
    <location>
        <begin position="1"/>
        <end position="54"/>
    </location>
</feature>
<proteinExistence type="predicted"/>
<reference evidence="2" key="1">
    <citation type="journal article" date="2020" name="G3 (Bethesda)">
        <title>High-Quality Assemblies for Three Invasive Social Wasps from the &lt;i&gt;Vespula&lt;/i&gt; Genus.</title>
        <authorList>
            <person name="Harrop T.W.R."/>
            <person name="Guhlin J."/>
            <person name="McLaughlin G.M."/>
            <person name="Permina E."/>
            <person name="Stockwell P."/>
            <person name="Gilligan J."/>
            <person name="Le Lec M.F."/>
            <person name="Gruber M.A.M."/>
            <person name="Quinn O."/>
            <person name="Lovegrove M."/>
            <person name="Duncan E.J."/>
            <person name="Remnant E.J."/>
            <person name="Van Eeckhoven J."/>
            <person name="Graham B."/>
            <person name="Knapp R.A."/>
            <person name="Langford K.W."/>
            <person name="Kronenberg Z."/>
            <person name="Press M.O."/>
            <person name="Eacker S.M."/>
            <person name="Wilson-Rankin E.E."/>
            <person name="Purcell J."/>
            <person name="Lester P.J."/>
            <person name="Dearden P.K."/>
        </authorList>
    </citation>
    <scope>NUCLEOTIDE SEQUENCE</scope>
    <source>
        <strain evidence="2">Volc-1</strain>
    </source>
</reference>
<name>A0A834KJE6_VESPE</name>
<protein>
    <submittedName>
        <fullName evidence="2">Uncharacterized protein</fullName>
    </submittedName>
</protein>
<sequence length="171" mass="19787">MRHCSRNNTDGNSNDKDNDDDNSNKEKNTTKEKEEEEEEEETEKYEEEAQSNTNQCLKKSRKIVAIFLRLGQKGVRFEQRTMDEKGYEEYTKMLLDVASSYIQHEVSRARAHPNYTRFGRDLEPLFPHQFRSYPNRGVECTTIVITTTNTNAITNTNTTTLIPATSLLLTP</sequence>